<dbReference type="RefSeq" id="WP_128229586.1">
    <property type="nucleotide sequence ID" value="NZ_SACR01000004.1"/>
</dbReference>
<comment type="function">
    <text evidence="2">Catalyzes the condensation of isopentenyl diphosphate (IPP) with allylic pyrophosphates generating different type of terpenoids.</text>
</comment>
<feature type="active site" evidence="2">
    <location>
        <position position="30"/>
    </location>
</feature>
<keyword evidence="2" id="KW-0460">Magnesium</keyword>
<comment type="cofactor">
    <cofactor evidence="2">
        <name>Mg(2+)</name>
        <dbReference type="ChEBI" id="CHEBI:18420"/>
    </cofactor>
    <text evidence="2">Binds 2 magnesium ions per subunit.</text>
</comment>
<feature type="binding site" evidence="2">
    <location>
        <begin position="75"/>
        <end position="77"/>
    </location>
    <ligand>
        <name>substrate</name>
    </ligand>
</feature>
<accession>A0A437RFF0</accession>
<dbReference type="GO" id="GO:0000287">
    <property type="term" value="F:magnesium ion binding"/>
    <property type="evidence" value="ECO:0007669"/>
    <property type="project" value="UniProtKB-UniRule"/>
</dbReference>
<feature type="binding site" evidence="2">
    <location>
        <position position="213"/>
    </location>
    <ligand>
        <name>Mg(2+)</name>
        <dbReference type="ChEBI" id="CHEBI:18420"/>
    </ligand>
</feature>
<dbReference type="CDD" id="cd00475">
    <property type="entry name" value="Cis_IPPS"/>
    <property type="match status" value="1"/>
</dbReference>
<keyword evidence="1 2" id="KW-0808">Transferase</keyword>
<feature type="binding site" evidence="2">
    <location>
        <position position="43"/>
    </location>
    <ligand>
        <name>substrate</name>
    </ligand>
</feature>
<feature type="binding site" evidence="2">
    <location>
        <position position="30"/>
    </location>
    <ligand>
        <name>Mg(2+)</name>
        <dbReference type="ChEBI" id="CHEBI:18420"/>
    </ligand>
</feature>
<feature type="binding site" evidence="2">
    <location>
        <begin position="200"/>
        <end position="202"/>
    </location>
    <ligand>
        <name>substrate</name>
    </ligand>
</feature>
<name>A0A437RFF0_9BURK</name>
<dbReference type="NCBIfam" id="TIGR00055">
    <property type="entry name" value="uppS"/>
    <property type="match status" value="1"/>
</dbReference>
<proteinExistence type="inferred from homology"/>
<dbReference type="Proteomes" id="UP000285575">
    <property type="component" value="Unassembled WGS sequence"/>
</dbReference>
<dbReference type="EMBL" id="SACR01000004">
    <property type="protein sequence ID" value="RVU45497.1"/>
    <property type="molecule type" value="Genomic_DNA"/>
</dbReference>
<dbReference type="PANTHER" id="PTHR10291:SF0">
    <property type="entry name" value="DEHYDRODOLICHYL DIPHOSPHATE SYNTHASE 2"/>
    <property type="match status" value="1"/>
</dbReference>
<dbReference type="PROSITE" id="PS01066">
    <property type="entry name" value="UPP_SYNTHASE"/>
    <property type="match status" value="1"/>
</dbReference>
<feature type="binding site" evidence="2">
    <location>
        <position position="79"/>
    </location>
    <ligand>
        <name>substrate</name>
    </ligand>
</feature>
<keyword evidence="4" id="KW-1185">Reference proteome</keyword>
<feature type="binding site" evidence="2">
    <location>
        <position position="47"/>
    </location>
    <ligand>
        <name>substrate</name>
    </ligand>
</feature>
<organism evidence="3 4">
    <name type="scientific">Rubrivivax rivuli</name>
    <dbReference type="NCBI Taxonomy" id="1862385"/>
    <lineage>
        <taxon>Bacteria</taxon>
        <taxon>Pseudomonadati</taxon>
        <taxon>Pseudomonadota</taxon>
        <taxon>Betaproteobacteria</taxon>
        <taxon>Burkholderiales</taxon>
        <taxon>Sphaerotilaceae</taxon>
        <taxon>Rubrivivax</taxon>
    </lineage>
</organism>
<evidence type="ECO:0000256" key="1">
    <source>
        <dbReference type="ARBA" id="ARBA00022679"/>
    </source>
</evidence>
<dbReference type="AlphaFoldDB" id="A0A437RFF0"/>
<dbReference type="InterPro" id="IPR018520">
    <property type="entry name" value="UPP_synth-like_CS"/>
</dbReference>
<dbReference type="InterPro" id="IPR036424">
    <property type="entry name" value="UPP_synth-like_sf"/>
</dbReference>
<comment type="subunit">
    <text evidence="2">Homodimer.</text>
</comment>
<keyword evidence="2" id="KW-0479">Metal-binding</keyword>
<dbReference type="Pfam" id="PF01255">
    <property type="entry name" value="Prenyltransf"/>
    <property type="match status" value="1"/>
</dbReference>
<comment type="similarity">
    <text evidence="2">Belongs to the UPP synthase family.</text>
</comment>
<reference evidence="3 4" key="1">
    <citation type="submission" date="2019-01" db="EMBL/GenBank/DDBJ databases">
        <authorList>
            <person name="Chen W.-M."/>
        </authorList>
    </citation>
    <scope>NUCLEOTIDE SEQUENCE [LARGE SCALE GENOMIC DNA]</scope>
    <source>
        <strain evidence="3 4">KYPY4</strain>
    </source>
</reference>
<dbReference type="EC" id="2.5.1.-" evidence="2"/>
<evidence type="ECO:0000313" key="4">
    <source>
        <dbReference type="Proteomes" id="UP000285575"/>
    </source>
</evidence>
<feature type="active site" description="Proton acceptor" evidence="2">
    <location>
        <position position="78"/>
    </location>
</feature>
<feature type="binding site" evidence="2">
    <location>
        <position position="194"/>
    </location>
    <ligand>
        <name>substrate</name>
    </ligand>
</feature>
<comment type="caution">
    <text evidence="3">The sequence shown here is derived from an EMBL/GenBank/DDBJ whole genome shotgun (WGS) entry which is preliminary data.</text>
</comment>
<evidence type="ECO:0000256" key="2">
    <source>
        <dbReference type="HAMAP-Rule" id="MF_01139"/>
    </source>
</evidence>
<dbReference type="GO" id="GO:0016094">
    <property type="term" value="P:polyprenol biosynthetic process"/>
    <property type="evidence" value="ECO:0007669"/>
    <property type="project" value="TreeGrafter"/>
</dbReference>
<feature type="binding site" evidence="2">
    <location>
        <position position="35"/>
    </location>
    <ligand>
        <name>substrate</name>
    </ligand>
</feature>
<dbReference type="OrthoDB" id="4191603at2"/>
<dbReference type="GO" id="GO:0008834">
    <property type="term" value="F:ditrans,polycis-undecaprenyl-diphosphate synthase [(2E,6E)-farnesyl-diphosphate specific] activity"/>
    <property type="evidence" value="ECO:0007669"/>
    <property type="project" value="TreeGrafter"/>
</dbReference>
<evidence type="ECO:0000313" key="3">
    <source>
        <dbReference type="EMBL" id="RVU45497.1"/>
    </source>
</evidence>
<feature type="binding site" evidence="2">
    <location>
        <begin position="31"/>
        <end position="34"/>
    </location>
    <ligand>
        <name>substrate</name>
    </ligand>
</feature>
<dbReference type="Gene3D" id="3.40.1180.10">
    <property type="entry name" value="Decaprenyl diphosphate synthase-like"/>
    <property type="match status" value="1"/>
</dbReference>
<dbReference type="InterPro" id="IPR001441">
    <property type="entry name" value="UPP_synth-like"/>
</dbReference>
<feature type="binding site" evidence="2">
    <location>
        <position position="81"/>
    </location>
    <ligand>
        <name>substrate</name>
    </ligand>
</feature>
<sequence length="256" mass="28408">MSDLSLAPAAVQPPNDAAAAVPRHVAVVMDGNGRWAKSRYMPRYFGHKAGVDALVRVINTFADRGVEYLTVFAFSSENWKRPADEVSGLMGLVLVSVSKYLTKLAGDGVRIRIVGDREAVSEKLRKAWDHAEEITKHNTRINLSVAFNYGGRWDVMQACRQALAEGLAPEQLDEAWLSSRMAMAFAPDPDLFIRTGGEMRISNFLLWQTAYSELFFTECLWPDFGLAEMDAAFAAYARRDRRFGTLRSSSSSAEGS</sequence>
<dbReference type="SUPFAM" id="SSF64005">
    <property type="entry name" value="Undecaprenyl diphosphate synthase"/>
    <property type="match status" value="1"/>
</dbReference>
<gene>
    <name evidence="3" type="primary">uppS</name>
    <name evidence="3" type="ORF">EOE66_15400</name>
</gene>
<dbReference type="PANTHER" id="PTHR10291">
    <property type="entry name" value="DEHYDRODOLICHYL DIPHOSPHATE SYNTHASE FAMILY MEMBER"/>
    <property type="match status" value="1"/>
</dbReference>
<protein>
    <recommendedName>
        <fullName evidence="2">Isoprenyl transferase</fullName>
        <ecNumber evidence="2">2.5.1.-</ecNumber>
    </recommendedName>
</protein>
<dbReference type="GO" id="GO:0005829">
    <property type="term" value="C:cytosol"/>
    <property type="evidence" value="ECO:0007669"/>
    <property type="project" value="TreeGrafter"/>
</dbReference>
<dbReference type="FunFam" id="3.40.1180.10:FF:000001">
    <property type="entry name" value="(2E,6E)-farnesyl-diphosphate-specific ditrans,polycis-undecaprenyl-diphosphate synthase"/>
    <property type="match status" value="1"/>
</dbReference>
<dbReference type="HAMAP" id="MF_01139">
    <property type="entry name" value="ISPT"/>
    <property type="match status" value="1"/>
</dbReference>